<gene>
    <name evidence="5" type="ORF">KHA93_05855</name>
</gene>
<dbReference type="PANTHER" id="PTHR42855:SF2">
    <property type="entry name" value="DRUG RESISTANCE ABC TRANSPORTER,ATP-BINDING PROTEIN"/>
    <property type="match status" value="1"/>
</dbReference>
<dbReference type="InterPro" id="IPR003593">
    <property type="entry name" value="AAA+_ATPase"/>
</dbReference>
<keyword evidence="2" id="KW-0067">ATP-binding</keyword>
<dbReference type="SUPFAM" id="SSF52540">
    <property type="entry name" value="P-loop containing nucleoside triphosphate hydrolases"/>
    <property type="match status" value="2"/>
</dbReference>
<evidence type="ECO:0000313" key="5">
    <source>
        <dbReference type="EMBL" id="MBS4199178.1"/>
    </source>
</evidence>
<accession>A0A942TKK8</accession>
<dbReference type="PROSITE" id="PS50893">
    <property type="entry name" value="ABC_TRANSPORTER_2"/>
    <property type="match status" value="2"/>
</dbReference>
<dbReference type="NCBIfam" id="NF000355">
    <property type="entry name" value="ribo_prot_ABC_F"/>
    <property type="match status" value="1"/>
</dbReference>
<evidence type="ECO:0000259" key="4">
    <source>
        <dbReference type="PROSITE" id="PS50893"/>
    </source>
</evidence>
<keyword evidence="6" id="KW-1185">Reference proteome</keyword>
<dbReference type="Pfam" id="PF00005">
    <property type="entry name" value="ABC_tran"/>
    <property type="match status" value="2"/>
</dbReference>
<evidence type="ECO:0000256" key="3">
    <source>
        <dbReference type="SAM" id="Coils"/>
    </source>
</evidence>
<dbReference type="NCBIfam" id="NF000170">
    <property type="entry name" value="ABCF_Vga_all"/>
    <property type="match status" value="1"/>
</dbReference>
<sequence>MILLEANDLKLYIKDRLIIDIEHLMIQSRDCIGLVGRNGSGKTTLMELLAKKQIPDEGNVTLYANFVLLPQLKSTNTTKSGGEITQEYINRALAKKPDLLFADEPTTNLDTFHIEKLENQLKKWQGAIVIVSHDRAFLDSLSTKIWEIEDGMVHEYKGNYSDYLSQKELERRQQENAYEQYERKKKQLEEALILKEQKAVRATKAPKKVSPSEARITGAKPYFANKQKKLRKAAKAIETRLDKLEKVEKVKELPPVKMKLPNEESFKGRIVLRLKDVSGSIPNRLLWKETSFEVKGGDKLSIIGKNGSGKSTLIKKIMNKEDGISISPSVQIGYFSQNLDILNVNESILNNVQSTSTQDESFVRTVLARLRFFRDDVYKKVNVLSGGERVKVAFAKIFVSDINTLILDEPTNFLDIESVEELESLLQEYEGTVLLVSHDRRFIQSIGNRILSIENENIRVFDGTYEEFQQYTPAEKHNTVEDELLLLDTKISDVLSRLSIEPSDDLELEFQALIAEKNKLKKG</sequence>
<feature type="domain" description="ABC transporter" evidence="4">
    <location>
        <begin position="4"/>
        <end position="175"/>
    </location>
</feature>
<dbReference type="InterPro" id="IPR051309">
    <property type="entry name" value="ABCF_ATPase"/>
</dbReference>
<dbReference type="GO" id="GO:0005524">
    <property type="term" value="F:ATP binding"/>
    <property type="evidence" value="ECO:0007669"/>
    <property type="project" value="UniProtKB-KW"/>
</dbReference>
<evidence type="ECO:0000313" key="6">
    <source>
        <dbReference type="Proteomes" id="UP000682713"/>
    </source>
</evidence>
<protein>
    <submittedName>
        <fullName evidence="5">Vga family ABC-F type ribosomal protection protein</fullName>
    </submittedName>
</protein>
<dbReference type="Pfam" id="PF12848">
    <property type="entry name" value="ABC_tran_Xtn"/>
    <property type="match status" value="1"/>
</dbReference>
<dbReference type="Gene3D" id="3.40.50.300">
    <property type="entry name" value="P-loop containing nucleotide triphosphate hydrolases"/>
    <property type="match status" value="3"/>
</dbReference>
<evidence type="ECO:0000256" key="2">
    <source>
        <dbReference type="ARBA" id="ARBA00022840"/>
    </source>
</evidence>
<proteinExistence type="predicted"/>
<dbReference type="SMART" id="SM00382">
    <property type="entry name" value="AAA"/>
    <property type="match status" value="2"/>
</dbReference>
<dbReference type="AlphaFoldDB" id="A0A942TKK8"/>
<name>A0A942TKK8_9BACI</name>
<dbReference type="CDD" id="cd03221">
    <property type="entry name" value="ABCF_EF-3"/>
    <property type="match status" value="2"/>
</dbReference>
<dbReference type="PROSITE" id="PS00211">
    <property type="entry name" value="ABC_TRANSPORTER_1"/>
    <property type="match status" value="1"/>
</dbReference>
<evidence type="ECO:0000256" key="1">
    <source>
        <dbReference type="ARBA" id="ARBA00022741"/>
    </source>
</evidence>
<reference evidence="5 6" key="1">
    <citation type="submission" date="2021-05" db="EMBL/GenBank/DDBJ databases">
        <title>Novel Bacillus species.</title>
        <authorList>
            <person name="Liu G."/>
        </authorList>
    </citation>
    <scope>NUCLEOTIDE SEQUENCE [LARGE SCALE GENOMIC DNA]</scope>
    <source>
        <strain evidence="5 6">FJAT-49732</strain>
    </source>
</reference>
<feature type="domain" description="ABC transporter" evidence="4">
    <location>
        <begin position="272"/>
        <end position="480"/>
    </location>
</feature>
<dbReference type="PANTHER" id="PTHR42855">
    <property type="entry name" value="ABC TRANSPORTER ATP-BINDING SUBUNIT"/>
    <property type="match status" value="1"/>
</dbReference>
<comment type="caution">
    <text evidence="5">The sequence shown here is derived from an EMBL/GenBank/DDBJ whole genome shotgun (WGS) entry which is preliminary data.</text>
</comment>
<dbReference type="EMBL" id="JAGYPJ010000001">
    <property type="protein sequence ID" value="MBS4199178.1"/>
    <property type="molecule type" value="Genomic_DNA"/>
</dbReference>
<dbReference type="InterPro" id="IPR027417">
    <property type="entry name" value="P-loop_NTPase"/>
</dbReference>
<keyword evidence="3" id="KW-0175">Coiled coil</keyword>
<organism evidence="5 6">
    <name type="scientific">Lederbergia citrisecunda</name>
    <dbReference type="NCBI Taxonomy" id="2833583"/>
    <lineage>
        <taxon>Bacteria</taxon>
        <taxon>Bacillati</taxon>
        <taxon>Bacillota</taxon>
        <taxon>Bacilli</taxon>
        <taxon>Bacillales</taxon>
        <taxon>Bacillaceae</taxon>
        <taxon>Lederbergia</taxon>
    </lineage>
</organism>
<dbReference type="RefSeq" id="WP_213109876.1">
    <property type="nucleotide sequence ID" value="NZ_JAGYPJ010000001.1"/>
</dbReference>
<dbReference type="InterPro" id="IPR017871">
    <property type="entry name" value="ABC_transporter-like_CS"/>
</dbReference>
<dbReference type="Proteomes" id="UP000682713">
    <property type="component" value="Unassembled WGS sequence"/>
</dbReference>
<feature type="coiled-coil region" evidence="3">
    <location>
        <begin position="164"/>
        <end position="247"/>
    </location>
</feature>
<dbReference type="GO" id="GO:0016887">
    <property type="term" value="F:ATP hydrolysis activity"/>
    <property type="evidence" value="ECO:0007669"/>
    <property type="project" value="InterPro"/>
</dbReference>
<dbReference type="InterPro" id="IPR032781">
    <property type="entry name" value="ABC_tran_Xtn"/>
</dbReference>
<dbReference type="InterPro" id="IPR003439">
    <property type="entry name" value="ABC_transporter-like_ATP-bd"/>
</dbReference>
<keyword evidence="1" id="KW-0547">Nucleotide-binding</keyword>